<reference evidence="1 2" key="1">
    <citation type="submission" date="2018-01" db="EMBL/GenBank/DDBJ databases">
        <title>Draft Genome Sequence of Pseudomonas gingeri NCPPB 3146 (LMG 5327), a White Line Reaction Producer.</title>
        <authorList>
            <person name="Rokni-Zadeh H."/>
            <person name="Bahrami T."/>
            <person name="Zarvandi S."/>
            <person name="Changi-Ashtiani M."/>
            <person name="De Mot R."/>
        </authorList>
    </citation>
    <scope>NUCLEOTIDE SEQUENCE [LARGE SCALE GENOMIC DNA]</scope>
    <source>
        <strain evidence="2">NCPPB 3146 \ LMG 5327</strain>
    </source>
</reference>
<accession>A0ABX4XUV4</accession>
<organism evidence="1 2">
    <name type="scientific">Pseudomonas gingeri NCPPB 3146 = LMG 5327</name>
    <dbReference type="NCBI Taxonomy" id="707248"/>
    <lineage>
        <taxon>Bacteria</taxon>
        <taxon>Pseudomonadati</taxon>
        <taxon>Pseudomonadota</taxon>
        <taxon>Gammaproteobacteria</taxon>
        <taxon>Pseudomonadales</taxon>
        <taxon>Pseudomonadaceae</taxon>
        <taxon>Pseudomonas</taxon>
    </lineage>
</organism>
<proteinExistence type="predicted"/>
<name>A0ABX4XUV4_9PSED</name>
<gene>
    <name evidence="1" type="ORF">CCU68_31860</name>
</gene>
<evidence type="ECO:0008006" key="3">
    <source>
        <dbReference type="Google" id="ProtNLM"/>
    </source>
</evidence>
<protein>
    <recommendedName>
        <fullName evidence="3">RHS repeat protein</fullName>
    </recommendedName>
</protein>
<dbReference type="Proteomes" id="UP000236232">
    <property type="component" value="Unassembled WGS sequence"/>
</dbReference>
<evidence type="ECO:0000313" key="1">
    <source>
        <dbReference type="EMBL" id="PNQ88456.1"/>
    </source>
</evidence>
<keyword evidence="2" id="KW-1185">Reference proteome</keyword>
<dbReference type="EMBL" id="POWE01000178">
    <property type="protein sequence ID" value="PNQ88456.1"/>
    <property type="molecule type" value="Genomic_DNA"/>
</dbReference>
<evidence type="ECO:0000313" key="2">
    <source>
        <dbReference type="Proteomes" id="UP000236232"/>
    </source>
</evidence>
<sequence>MMTFGYIGANPLRGAAPRGLDGRETFFPVDRSTVTLDPTGTGILSKSADTWTFISNTNERFIFDRDGRLTTQIDAAGRAQQPIYTNGFVRPSC</sequence>
<comment type="caution">
    <text evidence="1">The sequence shown here is derived from an EMBL/GenBank/DDBJ whole genome shotgun (WGS) entry which is preliminary data.</text>
</comment>